<dbReference type="RefSeq" id="WP_012997140.1">
    <property type="nucleotide sequence ID" value="NC_013926.1"/>
</dbReference>
<comment type="similarity">
    <text evidence="1">Belongs to the CTAG/PCC1 family.</text>
</comment>
<proteinExistence type="inferred from homology"/>
<gene>
    <name evidence="2" type="ordered locus">Aboo_0449</name>
</gene>
<name>D3TCH5_ACIB4</name>
<dbReference type="InterPro" id="IPR015419">
    <property type="entry name" value="CTAG/Pcc1"/>
</dbReference>
<dbReference type="Proteomes" id="UP000001400">
    <property type="component" value="Chromosome"/>
</dbReference>
<dbReference type="EMBL" id="CP001941">
    <property type="protein sequence ID" value="ADD08260.1"/>
    <property type="molecule type" value="Genomic_DNA"/>
</dbReference>
<keyword evidence="3" id="KW-1185">Reference proteome</keyword>
<sequence>MAVFKASGKGNLHWIKGMITLEYENEEMARAIYESIDVDNYQFLDCTVKGNKVICETRAEKASKLLHTLDDLLACIIVAEEVYRTS</sequence>
<dbReference type="NCBIfam" id="NF011470">
    <property type="entry name" value="PRK14887.1"/>
    <property type="match status" value="1"/>
</dbReference>
<dbReference type="GeneID" id="31781090"/>
<dbReference type="OrthoDB" id="362696at2157"/>
<dbReference type="HOGENOM" id="CLU_184946_0_0_2"/>
<organism evidence="2 3">
    <name type="scientific">Aciduliprofundum boonei (strain DSM 19572 / T469)</name>
    <dbReference type="NCBI Taxonomy" id="439481"/>
    <lineage>
        <taxon>Archaea</taxon>
        <taxon>Methanobacteriati</taxon>
        <taxon>Thermoplasmatota</taxon>
        <taxon>DHVE2 group</taxon>
        <taxon>Candidatus Aciduliprofundum</taxon>
    </lineage>
</organism>
<protein>
    <submittedName>
        <fullName evidence="2">Uncharacterized protein</fullName>
    </submittedName>
</protein>
<dbReference type="KEGG" id="abi:Aboo_0449"/>
<reference evidence="2" key="1">
    <citation type="submission" date="2010-02" db="EMBL/GenBank/DDBJ databases">
        <title>Complete sequence of Aciduliprofundum boonei T469.</title>
        <authorList>
            <consortium name="US DOE Joint Genome Institute"/>
            <person name="Lucas S."/>
            <person name="Copeland A."/>
            <person name="Lapidus A."/>
            <person name="Cheng J.-F."/>
            <person name="Bruce D."/>
            <person name="Goodwin L."/>
            <person name="Pitluck S."/>
            <person name="Saunders E."/>
            <person name="Detter J.C."/>
            <person name="Han C."/>
            <person name="Tapia R."/>
            <person name="Land M."/>
            <person name="Hauser L."/>
            <person name="Kyrpides N."/>
            <person name="Mikhailova N."/>
            <person name="Flores G."/>
            <person name="Reysenbach A.-L."/>
            <person name="Woyke T."/>
        </authorList>
    </citation>
    <scope>NUCLEOTIDE SEQUENCE</scope>
    <source>
        <strain evidence="2">T469</strain>
    </source>
</reference>
<accession>D3TCH5</accession>
<evidence type="ECO:0000256" key="1">
    <source>
        <dbReference type="ARBA" id="ARBA00007073"/>
    </source>
</evidence>
<dbReference type="AlphaFoldDB" id="D3TCH5"/>
<evidence type="ECO:0000313" key="2">
    <source>
        <dbReference type="EMBL" id="ADD08260.1"/>
    </source>
</evidence>
<dbReference type="Pfam" id="PF09341">
    <property type="entry name" value="Pcc1"/>
    <property type="match status" value="1"/>
</dbReference>
<evidence type="ECO:0000313" key="3">
    <source>
        <dbReference type="Proteomes" id="UP000001400"/>
    </source>
</evidence>